<dbReference type="InterPro" id="IPR001249">
    <property type="entry name" value="AcCoA_biotinCC"/>
</dbReference>
<dbReference type="AlphaFoldDB" id="F8L5K1"/>
<evidence type="ECO:0000256" key="8">
    <source>
        <dbReference type="ARBA" id="ARBA00023267"/>
    </source>
</evidence>
<dbReference type="EMBL" id="FR872582">
    <property type="protein sequence ID" value="CCB89621.1"/>
    <property type="molecule type" value="Genomic_DNA"/>
</dbReference>
<comment type="pathway">
    <text evidence="2 9">Lipid metabolism; fatty acid biosynthesis.</text>
</comment>
<feature type="domain" description="Lipoyl-binding" evidence="10">
    <location>
        <begin position="80"/>
        <end position="156"/>
    </location>
</feature>
<dbReference type="InterPro" id="IPR000089">
    <property type="entry name" value="Biotin_lipoyl"/>
</dbReference>
<dbReference type="InterPro" id="IPR001882">
    <property type="entry name" value="Biotin_BS"/>
</dbReference>
<dbReference type="Pfam" id="PF00364">
    <property type="entry name" value="Biotin_lipoyl"/>
    <property type="match status" value="1"/>
</dbReference>
<evidence type="ECO:0000256" key="5">
    <source>
        <dbReference type="ARBA" id="ARBA00022832"/>
    </source>
</evidence>
<reference evidence="11 12" key="2">
    <citation type="journal article" date="2011" name="Mol. Biol. Evol.">
        <title>Unity in variety--the pan-genome of the Chlamydiae.</title>
        <authorList>
            <person name="Collingro A."/>
            <person name="Tischler P."/>
            <person name="Weinmaier T."/>
            <person name="Penz T."/>
            <person name="Heinz E."/>
            <person name="Brunham R.C."/>
            <person name="Read T.D."/>
            <person name="Bavoil P.M."/>
            <person name="Sachse K."/>
            <person name="Kahane S."/>
            <person name="Friedman M.G."/>
            <person name="Rattei T."/>
            <person name="Myers G.S."/>
            <person name="Horn M."/>
        </authorList>
    </citation>
    <scope>NUCLEOTIDE SEQUENCE [LARGE SCALE GENOMIC DNA]</scope>
    <source>
        <strain evidence="12">ATCC VR-1471 / Z</strain>
    </source>
</reference>
<dbReference type="GO" id="GO:0006633">
    <property type="term" value="P:fatty acid biosynthetic process"/>
    <property type="evidence" value="ECO:0007669"/>
    <property type="project" value="UniProtKB-UniPathway"/>
</dbReference>
<dbReference type="InterPro" id="IPR050709">
    <property type="entry name" value="Biotin_Carboxyl_Carrier/Decarb"/>
</dbReference>
<sequence>MDLDTIKKLMEAMEESGTTRVSLKEENGFALELERSPDFHMKPYVQHAEPHVQHMQPAHQPHHKVAEELKQVAQSRDDAGVKIMSPMVGTFYSSPSPDDPPFVSVGDEVKEDTVVCIIEAMKVMNEVKAGKSGKIKKVFVDNAHPVEFGTQLFLIEA</sequence>
<dbReference type="PROSITE" id="PS00188">
    <property type="entry name" value="BIOTIN"/>
    <property type="match status" value="1"/>
</dbReference>
<proteinExistence type="predicted"/>
<evidence type="ECO:0000256" key="6">
    <source>
        <dbReference type="ARBA" id="ARBA00023098"/>
    </source>
</evidence>
<comment type="function">
    <text evidence="1 9">This protein is a component of the acetyl coenzyme A carboxylase complex; first, biotin carboxylase catalyzes the carboxylation of the carrier protein and then the transcarboxylase transfers the carboxyl group to form malonyl-CoA.</text>
</comment>
<organism evidence="11 12">
    <name type="scientific">Simkania negevensis (strain ATCC VR-1471 / DSM 27360 / Z)</name>
    <dbReference type="NCBI Taxonomy" id="331113"/>
    <lineage>
        <taxon>Bacteria</taxon>
        <taxon>Pseudomonadati</taxon>
        <taxon>Chlamydiota</taxon>
        <taxon>Chlamydiia</taxon>
        <taxon>Parachlamydiales</taxon>
        <taxon>Simkaniaceae</taxon>
        <taxon>Simkania</taxon>
    </lineage>
</organism>
<dbReference type="NCBIfam" id="TIGR00531">
    <property type="entry name" value="BCCP"/>
    <property type="match status" value="1"/>
</dbReference>
<evidence type="ECO:0000256" key="1">
    <source>
        <dbReference type="ARBA" id="ARBA00003761"/>
    </source>
</evidence>
<dbReference type="PANTHER" id="PTHR45266:SF3">
    <property type="entry name" value="OXALOACETATE DECARBOXYLASE ALPHA CHAIN"/>
    <property type="match status" value="1"/>
</dbReference>
<dbReference type="HOGENOM" id="CLU_016733_3_0_0"/>
<evidence type="ECO:0000259" key="10">
    <source>
        <dbReference type="PROSITE" id="PS50968"/>
    </source>
</evidence>
<dbReference type="STRING" id="331113.SNE_A17440"/>
<protein>
    <recommendedName>
        <fullName evidence="3 9">Biotin carboxyl carrier protein of acetyl-CoA carboxylase</fullName>
    </recommendedName>
</protein>
<keyword evidence="6 9" id="KW-0443">Lipid metabolism</keyword>
<dbReference type="RefSeq" id="WP_013944087.1">
    <property type="nucleotide sequence ID" value="NC_015713.1"/>
</dbReference>
<keyword evidence="5 9" id="KW-0276">Fatty acid metabolism</keyword>
<keyword evidence="8 9" id="KW-0092">Biotin</keyword>
<accession>F8L5K1</accession>
<evidence type="ECO:0000256" key="7">
    <source>
        <dbReference type="ARBA" id="ARBA00023160"/>
    </source>
</evidence>
<dbReference type="GO" id="GO:0009317">
    <property type="term" value="C:acetyl-CoA carboxylase complex"/>
    <property type="evidence" value="ECO:0007669"/>
    <property type="project" value="InterPro"/>
</dbReference>
<evidence type="ECO:0000256" key="9">
    <source>
        <dbReference type="RuleBase" id="RU364072"/>
    </source>
</evidence>
<dbReference type="InterPro" id="IPR011053">
    <property type="entry name" value="Single_hybrid_motif"/>
</dbReference>
<dbReference type="PRINTS" id="PR01071">
    <property type="entry name" value="ACOABIOTINCC"/>
</dbReference>
<dbReference type="KEGG" id="sng:SNE_A17440"/>
<dbReference type="CDD" id="cd06850">
    <property type="entry name" value="biotinyl_domain"/>
    <property type="match status" value="1"/>
</dbReference>
<dbReference type="Proteomes" id="UP000000496">
    <property type="component" value="Chromosome gsn.131"/>
</dbReference>
<keyword evidence="4 9" id="KW-0444">Lipid biosynthesis</keyword>
<dbReference type="GO" id="GO:0003989">
    <property type="term" value="F:acetyl-CoA carboxylase activity"/>
    <property type="evidence" value="ECO:0007669"/>
    <property type="project" value="InterPro"/>
</dbReference>
<dbReference type="SUPFAM" id="SSF51230">
    <property type="entry name" value="Single hybrid motif"/>
    <property type="match status" value="1"/>
</dbReference>
<keyword evidence="7 9" id="KW-0275">Fatty acid biosynthesis</keyword>
<name>F8L5K1_SIMNZ</name>
<dbReference type="PANTHER" id="PTHR45266">
    <property type="entry name" value="OXALOACETATE DECARBOXYLASE ALPHA CHAIN"/>
    <property type="match status" value="1"/>
</dbReference>
<evidence type="ECO:0000256" key="4">
    <source>
        <dbReference type="ARBA" id="ARBA00022516"/>
    </source>
</evidence>
<evidence type="ECO:0000256" key="2">
    <source>
        <dbReference type="ARBA" id="ARBA00005194"/>
    </source>
</evidence>
<dbReference type="PROSITE" id="PS50968">
    <property type="entry name" value="BIOTINYL_LIPOYL"/>
    <property type="match status" value="1"/>
</dbReference>
<dbReference type="OrthoDB" id="9807469at2"/>
<evidence type="ECO:0000256" key="3">
    <source>
        <dbReference type="ARBA" id="ARBA00017562"/>
    </source>
</evidence>
<dbReference type="Gene3D" id="2.40.50.100">
    <property type="match status" value="1"/>
</dbReference>
<evidence type="ECO:0000313" key="11">
    <source>
        <dbReference type="EMBL" id="CCB89621.1"/>
    </source>
</evidence>
<dbReference type="UniPathway" id="UPA00094"/>
<gene>
    <name evidence="11" type="primary">accB</name>
    <name evidence="11" type="ordered locus">SNE_A17440</name>
</gene>
<keyword evidence="11" id="KW-0436">Ligase</keyword>
<dbReference type="eggNOG" id="COG0511">
    <property type="taxonomic scope" value="Bacteria"/>
</dbReference>
<evidence type="ECO:0000313" key="12">
    <source>
        <dbReference type="Proteomes" id="UP000000496"/>
    </source>
</evidence>
<reference key="1">
    <citation type="journal article" date="2011" name="Mol. Biol. Evol.">
        <title>Unity in variety -- the pan-genome of the Chlamydiae.</title>
        <authorList>
            <person name="Collingro A."/>
            <person name="Tischler P."/>
            <person name="Weinmaier T."/>
            <person name="Penz T."/>
            <person name="Heinz E."/>
            <person name="Brunham R.C."/>
            <person name="Read T.D."/>
            <person name="Bavoil P.M."/>
            <person name="Sachse K."/>
            <person name="Kahane S."/>
            <person name="Friedman M.G."/>
            <person name="Rattei T."/>
            <person name="Myers G.S.A."/>
            <person name="Horn M."/>
        </authorList>
    </citation>
    <scope>NUCLEOTIDE SEQUENCE</scope>
    <source>
        <strain>Z</strain>
    </source>
</reference>
<keyword evidence="12" id="KW-1185">Reference proteome</keyword>